<feature type="region of interest" description="Disordered" evidence="1">
    <location>
        <begin position="106"/>
        <end position="132"/>
    </location>
</feature>
<reference evidence="2" key="2">
    <citation type="submission" date="2012-06" db="EMBL/GenBank/DDBJ databases">
        <authorList>
            <person name="Yu Y."/>
            <person name="Currie J."/>
            <person name="Lomeli R."/>
            <person name="Angelova A."/>
            <person name="Collura K."/>
            <person name="Wissotski M."/>
            <person name="Campos D."/>
            <person name="Kudrna D."/>
            <person name="Golser W."/>
            <person name="Ashely E."/>
            <person name="Descour A."/>
            <person name="Fernandes J."/>
            <person name="Soderlund C."/>
            <person name="Walbot V."/>
        </authorList>
    </citation>
    <scope>NUCLEOTIDE SEQUENCE</scope>
    <source>
        <strain evidence="2">B73</strain>
    </source>
</reference>
<protein>
    <submittedName>
        <fullName evidence="2">Uncharacterized protein</fullName>
    </submittedName>
</protein>
<reference evidence="2" key="1">
    <citation type="journal article" date="2009" name="PLoS Genet.">
        <title>Sequencing, mapping, and analysis of 27,455 maize full-length cDNAs.</title>
        <authorList>
            <person name="Soderlund C."/>
            <person name="Descour A."/>
            <person name="Kudrna D."/>
            <person name="Bomhoff M."/>
            <person name="Boyd L."/>
            <person name="Currie J."/>
            <person name="Angelova A."/>
            <person name="Collura K."/>
            <person name="Wissotski M."/>
            <person name="Ashley E."/>
            <person name="Morrow D."/>
            <person name="Fernandes J."/>
            <person name="Walbot V."/>
            <person name="Yu Y."/>
        </authorList>
    </citation>
    <scope>NUCLEOTIDE SEQUENCE</scope>
    <source>
        <strain evidence="2">B73</strain>
    </source>
</reference>
<sequence>MLLGLPHLEVAGWGGIYSHQPKCSRWRRLLAMGAPDSPVRHRTVSGAPPRHLVVRPLSWSTVGDFVLMWHRTVRCHTGQFGAPLTAALTSAAVLFIRQSRPLRADSRCSAGAPDSPVNYSGAAPGKPEGEEFDLIHSGAPDTVRWHTGRSGAPDQGNLRFPFCSFLLRPNLFF</sequence>
<dbReference type="EMBL" id="BT061709">
    <property type="protein sequence ID" value="ACN26406.1"/>
    <property type="molecule type" value="mRNA"/>
</dbReference>
<organism evidence="2">
    <name type="scientific">Zea mays</name>
    <name type="common">Maize</name>
    <dbReference type="NCBI Taxonomy" id="4577"/>
    <lineage>
        <taxon>Eukaryota</taxon>
        <taxon>Viridiplantae</taxon>
        <taxon>Streptophyta</taxon>
        <taxon>Embryophyta</taxon>
        <taxon>Tracheophyta</taxon>
        <taxon>Spermatophyta</taxon>
        <taxon>Magnoliopsida</taxon>
        <taxon>Liliopsida</taxon>
        <taxon>Poales</taxon>
        <taxon>Poaceae</taxon>
        <taxon>PACMAD clade</taxon>
        <taxon>Panicoideae</taxon>
        <taxon>Andropogonodae</taxon>
        <taxon>Andropogoneae</taxon>
        <taxon>Tripsacinae</taxon>
        <taxon>Zea</taxon>
    </lineage>
</organism>
<proteinExistence type="evidence at transcript level"/>
<evidence type="ECO:0000256" key="1">
    <source>
        <dbReference type="SAM" id="MobiDB-lite"/>
    </source>
</evidence>
<dbReference type="AlphaFoldDB" id="C0HHA3"/>
<evidence type="ECO:0000313" key="2">
    <source>
        <dbReference type="EMBL" id="ACN26406.1"/>
    </source>
</evidence>
<name>C0HHA3_MAIZE</name>
<accession>C0HHA3</accession>